<dbReference type="Proteomes" id="UP000594638">
    <property type="component" value="Unassembled WGS sequence"/>
</dbReference>
<sequence>MEAEAPKQFDESQRLLCPIRKMILMTHQSLVCQSINSAGIKELAGRQYNPGKDELTITSERFKHRDENRKDCLRILFALIEEAGKVRKLVEETGTSNIKERLKANPNFMQSFQVKMAKTRESTLLPA</sequence>
<proteinExistence type="predicted"/>
<dbReference type="Gramene" id="OE9A119804T1">
    <property type="protein sequence ID" value="OE9A119804C1"/>
    <property type="gene ID" value="OE9A119804"/>
</dbReference>
<dbReference type="InterPro" id="IPR019349">
    <property type="entry name" value="Ribosomal_mS35_mit"/>
</dbReference>
<evidence type="ECO:0000259" key="1">
    <source>
        <dbReference type="Pfam" id="PF10213"/>
    </source>
</evidence>
<dbReference type="AlphaFoldDB" id="A0A8S0SSX9"/>
<protein>
    <submittedName>
        <fullName evidence="2">Uncharacterized protein LOC111393304</fullName>
    </submittedName>
</protein>
<comment type="caution">
    <text evidence="2">The sequence shown here is derived from an EMBL/GenBank/DDBJ whole genome shotgun (WGS) entry which is preliminary data.</text>
</comment>
<name>A0A8S0SSX9_OLEEU</name>
<dbReference type="OrthoDB" id="283424at2759"/>
<dbReference type="Gene3D" id="3.30.160.20">
    <property type="match status" value="1"/>
</dbReference>
<gene>
    <name evidence="2" type="ORF">OLEA9_A119804</name>
</gene>
<dbReference type="InterPro" id="IPR039848">
    <property type="entry name" value="Ribosomal_mS35_mt"/>
</dbReference>
<dbReference type="GO" id="GO:0005763">
    <property type="term" value="C:mitochondrial small ribosomal subunit"/>
    <property type="evidence" value="ECO:0007669"/>
    <property type="project" value="TreeGrafter"/>
</dbReference>
<dbReference type="GO" id="GO:0032543">
    <property type="term" value="P:mitochondrial translation"/>
    <property type="evidence" value="ECO:0007669"/>
    <property type="project" value="InterPro"/>
</dbReference>
<reference evidence="2 3" key="1">
    <citation type="submission" date="2019-12" db="EMBL/GenBank/DDBJ databases">
        <authorList>
            <person name="Alioto T."/>
            <person name="Alioto T."/>
            <person name="Gomez Garrido J."/>
        </authorList>
    </citation>
    <scope>NUCLEOTIDE SEQUENCE [LARGE SCALE GENOMIC DNA]</scope>
</reference>
<evidence type="ECO:0000313" key="3">
    <source>
        <dbReference type="Proteomes" id="UP000594638"/>
    </source>
</evidence>
<dbReference type="Pfam" id="PF10213">
    <property type="entry name" value="MRP-S28"/>
    <property type="match status" value="1"/>
</dbReference>
<dbReference type="EMBL" id="CACTIH010005502">
    <property type="protein sequence ID" value="CAA2995510.1"/>
    <property type="molecule type" value="Genomic_DNA"/>
</dbReference>
<dbReference type="PANTHER" id="PTHR13490">
    <property type="entry name" value="MITOCHONDRIAL 28S RIBOSOMAL PROTEIN S28"/>
    <property type="match status" value="1"/>
</dbReference>
<keyword evidence="3" id="KW-1185">Reference proteome</keyword>
<accession>A0A8S0SSX9</accession>
<dbReference type="GO" id="GO:0003735">
    <property type="term" value="F:structural constituent of ribosome"/>
    <property type="evidence" value="ECO:0007669"/>
    <property type="project" value="InterPro"/>
</dbReference>
<evidence type="ECO:0000313" key="2">
    <source>
        <dbReference type="EMBL" id="CAA2995510.1"/>
    </source>
</evidence>
<organism evidence="2 3">
    <name type="scientific">Olea europaea subsp. europaea</name>
    <dbReference type="NCBI Taxonomy" id="158383"/>
    <lineage>
        <taxon>Eukaryota</taxon>
        <taxon>Viridiplantae</taxon>
        <taxon>Streptophyta</taxon>
        <taxon>Embryophyta</taxon>
        <taxon>Tracheophyta</taxon>
        <taxon>Spermatophyta</taxon>
        <taxon>Magnoliopsida</taxon>
        <taxon>eudicotyledons</taxon>
        <taxon>Gunneridae</taxon>
        <taxon>Pentapetalae</taxon>
        <taxon>asterids</taxon>
        <taxon>lamiids</taxon>
        <taxon>Lamiales</taxon>
        <taxon>Oleaceae</taxon>
        <taxon>Oleeae</taxon>
        <taxon>Olea</taxon>
    </lineage>
</organism>
<feature type="domain" description="Small ribosomal subunit protein mS35 mitochondrial conserved" evidence="1">
    <location>
        <begin position="29"/>
        <end position="91"/>
    </location>
</feature>
<dbReference type="PANTHER" id="PTHR13490:SF0">
    <property type="entry name" value="SMALL RIBOSOMAL SUBUNIT PROTEIN MS35"/>
    <property type="match status" value="1"/>
</dbReference>